<dbReference type="InterPro" id="IPR020846">
    <property type="entry name" value="MFS_dom"/>
</dbReference>
<dbReference type="Pfam" id="PF00083">
    <property type="entry name" value="Sugar_tr"/>
    <property type="match status" value="1"/>
</dbReference>
<comment type="subcellular location">
    <subcellularLocation>
        <location evidence="1">Membrane</location>
        <topology evidence="1">Multi-pass membrane protein</topology>
    </subcellularLocation>
</comment>
<feature type="transmembrane region" description="Helical" evidence="7">
    <location>
        <begin position="593"/>
        <end position="616"/>
    </location>
</feature>
<dbReference type="InterPro" id="IPR036259">
    <property type="entry name" value="MFS_trans_sf"/>
</dbReference>
<sequence>MQTSKHRGIVGGDVHVFVVVDVGPVDEGSWLLKRSVENASSRNAPSPTSSRANQNLNCNFSLRHLSTAPAKLRHHLMRYSVRKLALLSTPRPDIPMFEQASPLPQNYSMLQQQIHAGIPTLPFLEQKQRNPASAVKKGKVTFRVGSLLSSFRSKLKFEKFASPSRETRGSGSNEIGLWVGESQAPQTLEFRDGEEPTDMRSIMERDLKSSHVEESGNRPVVLPPQVVSDADLLKAGADYVKEDNVANVHLAAALGPNKPATWGPGHRKLYMMCFLVYLCSTMNGYDGSLMGSINAIGEFQRYYNLSENGAASTGIVFAIFQVGQMVGALFIWLADWRGRRLSIFVGTVGVCVGTIITSTAKDLPTFIGGRFLLSFFSTLATTAAPLYLIEIAPPLYRGTVAGLYNTLYYMGSILATFTVYGANLHLSGNIIWRLPLWLQMVCPGFVALLIWFLPESPRWLIGQERFEEARAIIVKYHANGDDVHPIVELEMSEMSESMRDGGLMAWKSTFDIRNLFNTRSRRYRLALCIAFSWFGQFSGNNIASYYLPLLVENVGVTDTNTQLLLNAIYAVAGWIFAGSGARFHDIFGRRKMLMGSTFGMSICLAIVAGTAAGYVHDPSNKAMSIASITFIYIFGCVFAFAFTSMQPIYPGEVCDNIQRAKGMGVFQLTGGAAGFLNTFVAPIALKNIGYWRARIHDEEGNEKDVVVR</sequence>
<dbReference type="GO" id="GO:0005351">
    <property type="term" value="F:carbohydrate:proton symporter activity"/>
    <property type="evidence" value="ECO:0007669"/>
    <property type="project" value="TreeGrafter"/>
</dbReference>
<dbReference type="Gene3D" id="1.20.1250.20">
    <property type="entry name" value="MFS general substrate transporter like domains"/>
    <property type="match status" value="1"/>
</dbReference>
<feature type="transmembrane region" description="Helical" evidence="7">
    <location>
        <begin position="401"/>
        <end position="422"/>
    </location>
</feature>
<feature type="transmembrane region" description="Helical" evidence="7">
    <location>
        <begin position="622"/>
        <end position="642"/>
    </location>
</feature>
<name>A0A1L7WR06_9HELO</name>
<dbReference type="Proteomes" id="UP000184330">
    <property type="component" value="Unassembled WGS sequence"/>
</dbReference>
<evidence type="ECO:0000256" key="6">
    <source>
        <dbReference type="ARBA" id="ARBA00023136"/>
    </source>
</evidence>
<dbReference type="EMBL" id="FJOG01000006">
    <property type="protein sequence ID" value="CZR55209.1"/>
    <property type="molecule type" value="Genomic_DNA"/>
</dbReference>
<dbReference type="AlphaFoldDB" id="A0A1L7WR06"/>
<protein>
    <submittedName>
        <fullName evidence="9">Related to lactose permease</fullName>
    </submittedName>
</protein>
<dbReference type="PANTHER" id="PTHR48022:SF70">
    <property type="entry name" value="MONOSACCHARIDE TRANSPORTER, PUTATIVE (AFU_ORTHOLOGUE AFUA_5G14540)-RELATED"/>
    <property type="match status" value="1"/>
</dbReference>
<keyword evidence="5 7" id="KW-1133">Transmembrane helix</keyword>
<evidence type="ECO:0000256" key="2">
    <source>
        <dbReference type="ARBA" id="ARBA00010992"/>
    </source>
</evidence>
<feature type="transmembrane region" description="Helical" evidence="7">
    <location>
        <begin position="341"/>
        <end position="360"/>
    </location>
</feature>
<feature type="transmembrane region" description="Helical" evidence="7">
    <location>
        <begin position="269"/>
        <end position="290"/>
    </location>
</feature>
<feature type="transmembrane region" description="Helical" evidence="7">
    <location>
        <begin position="310"/>
        <end position="334"/>
    </location>
</feature>
<evidence type="ECO:0000256" key="1">
    <source>
        <dbReference type="ARBA" id="ARBA00004141"/>
    </source>
</evidence>
<dbReference type="NCBIfam" id="TIGR00879">
    <property type="entry name" value="SP"/>
    <property type="match status" value="1"/>
</dbReference>
<evidence type="ECO:0000256" key="5">
    <source>
        <dbReference type="ARBA" id="ARBA00022989"/>
    </source>
</evidence>
<evidence type="ECO:0000256" key="4">
    <source>
        <dbReference type="ARBA" id="ARBA00022692"/>
    </source>
</evidence>
<feature type="transmembrane region" description="Helical" evidence="7">
    <location>
        <begin position="434"/>
        <end position="453"/>
    </location>
</feature>
<organism evidence="9 10">
    <name type="scientific">Phialocephala subalpina</name>
    <dbReference type="NCBI Taxonomy" id="576137"/>
    <lineage>
        <taxon>Eukaryota</taxon>
        <taxon>Fungi</taxon>
        <taxon>Dikarya</taxon>
        <taxon>Ascomycota</taxon>
        <taxon>Pezizomycotina</taxon>
        <taxon>Leotiomycetes</taxon>
        <taxon>Helotiales</taxon>
        <taxon>Mollisiaceae</taxon>
        <taxon>Phialocephala</taxon>
        <taxon>Phialocephala fortinii species complex</taxon>
    </lineage>
</organism>
<accession>A0A1L7WR06</accession>
<dbReference type="GO" id="GO:0016020">
    <property type="term" value="C:membrane"/>
    <property type="evidence" value="ECO:0007669"/>
    <property type="project" value="UniProtKB-SubCell"/>
</dbReference>
<keyword evidence="4 7" id="KW-0812">Transmembrane</keyword>
<dbReference type="InterPro" id="IPR050360">
    <property type="entry name" value="MFS_Sugar_Transporters"/>
</dbReference>
<evidence type="ECO:0000256" key="3">
    <source>
        <dbReference type="ARBA" id="ARBA00022448"/>
    </source>
</evidence>
<dbReference type="PROSITE" id="PS50850">
    <property type="entry name" value="MFS"/>
    <property type="match status" value="1"/>
</dbReference>
<keyword evidence="6 7" id="KW-0472">Membrane</keyword>
<feature type="transmembrane region" description="Helical" evidence="7">
    <location>
        <begin position="563"/>
        <end position="581"/>
    </location>
</feature>
<dbReference type="SUPFAM" id="SSF103473">
    <property type="entry name" value="MFS general substrate transporter"/>
    <property type="match status" value="1"/>
</dbReference>
<proteinExistence type="inferred from homology"/>
<dbReference type="InterPro" id="IPR005828">
    <property type="entry name" value="MFS_sugar_transport-like"/>
</dbReference>
<feature type="transmembrane region" description="Helical" evidence="7">
    <location>
        <begin position="523"/>
        <end position="543"/>
    </location>
</feature>
<reference evidence="9 10" key="1">
    <citation type="submission" date="2016-03" db="EMBL/GenBank/DDBJ databases">
        <authorList>
            <person name="Ploux O."/>
        </authorList>
    </citation>
    <scope>NUCLEOTIDE SEQUENCE [LARGE SCALE GENOMIC DNA]</scope>
    <source>
        <strain evidence="9 10">UAMH 11012</strain>
    </source>
</reference>
<evidence type="ECO:0000313" key="9">
    <source>
        <dbReference type="EMBL" id="CZR55209.1"/>
    </source>
</evidence>
<dbReference type="InterPro" id="IPR003663">
    <property type="entry name" value="Sugar/inositol_transpt"/>
</dbReference>
<keyword evidence="3" id="KW-0813">Transport</keyword>
<dbReference type="PANTHER" id="PTHR48022">
    <property type="entry name" value="PLASTIDIC GLUCOSE TRANSPORTER 4"/>
    <property type="match status" value="1"/>
</dbReference>
<comment type="similarity">
    <text evidence="2">Belongs to the major facilitator superfamily. Sugar transporter (TC 2.A.1.1) family.</text>
</comment>
<feature type="domain" description="Major facilitator superfamily (MFS) profile" evidence="8">
    <location>
        <begin position="272"/>
        <end position="708"/>
    </location>
</feature>
<dbReference type="FunFam" id="1.20.1250.20:FF:000134">
    <property type="entry name" value="MFS sugar transporter protein"/>
    <property type="match status" value="1"/>
</dbReference>
<gene>
    <name evidence="9" type="ORF">PAC_05096</name>
</gene>
<dbReference type="OrthoDB" id="6133115at2759"/>
<keyword evidence="10" id="KW-1185">Reference proteome</keyword>
<evidence type="ECO:0000313" key="10">
    <source>
        <dbReference type="Proteomes" id="UP000184330"/>
    </source>
</evidence>
<feature type="transmembrane region" description="Helical" evidence="7">
    <location>
        <begin position="366"/>
        <end position="389"/>
    </location>
</feature>
<evidence type="ECO:0000256" key="7">
    <source>
        <dbReference type="SAM" id="Phobius"/>
    </source>
</evidence>
<evidence type="ECO:0000259" key="8">
    <source>
        <dbReference type="PROSITE" id="PS50850"/>
    </source>
</evidence>